<reference evidence="1" key="1">
    <citation type="submission" date="2021-05" db="EMBL/GenBank/DDBJ databases">
        <authorList>
            <person name="Pan Q."/>
            <person name="Jouanno E."/>
            <person name="Zahm M."/>
            <person name="Klopp C."/>
            <person name="Cabau C."/>
            <person name="Louis A."/>
            <person name="Berthelot C."/>
            <person name="Parey E."/>
            <person name="Roest Crollius H."/>
            <person name="Montfort J."/>
            <person name="Robinson-Rechavi M."/>
            <person name="Bouchez O."/>
            <person name="Lampietro C."/>
            <person name="Lopez Roques C."/>
            <person name="Donnadieu C."/>
            <person name="Postlethwait J."/>
            <person name="Bobe J."/>
            <person name="Dillon D."/>
            <person name="Chandos A."/>
            <person name="von Hippel F."/>
            <person name="Guiguen Y."/>
        </authorList>
    </citation>
    <scope>NUCLEOTIDE SEQUENCE</scope>
    <source>
        <strain evidence="1">YG-Jan2019</strain>
    </source>
</reference>
<evidence type="ECO:0000313" key="1">
    <source>
        <dbReference type="EMBL" id="KAJ7984609.1"/>
    </source>
</evidence>
<sequence>MASLLPPTGADTFRRFTPESLAKTEKLMEERERAAQVDGYKDPGPSEPSKDLEAGKSLPMIFGDAPTEMLNTPLEDIDPFYKAKKTFIVITKGNTIFRFNAEPSCYILSPFSLLRRGAIKILIHSYPFLCSDFGAWSSMIVNFCVFHLNLFSSH</sequence>
<evidence type="ECO:0000313" key="2">
    <source>
        <dbReference type="Proteomes" id="UP001157502"/>
    </source>
</evidence>
<dbReference type="EMBL" id="CM055764">
    <property type="protein sequence ID" value="KAJ7984609.1"/>
    <property type="molecule type" value="Genomic_DNA"/>
</dbReference>
<accession>A0ACC2EZX1</accession>
<organism evidence="1 2">
    <name type="scientific">Dallia pectoralis</name>
    <name type="common">Alaska blackfish</name>
    <dbReference type="NCBI Taxonomy" id="75939"/>
    <lineage>
        <taxon>Eukaryota</taxon>
        <taxon>Metazoa</taxon>
        <taxon>Chordata</taxon>
        <taxon>Craniata</taxon>
        <taxon>Vertebrata</taxon>
        <taxon>Euteleostomi</taxon>
        <taxon>Actinopterygii</taxon>
        <taxon>Neopterygii</taxon>
        <taxon>Teleostei</taxon>
        <taxon>Protacanthopterygii</taxon>
        <taxon>Esociformes</taxon>
        <taxon>Umbridae</taxon>
        <taxon>Dallia</taxon>
    </lineage>
</organism>
<name>A0ACC2EZX1_DALPE</name>
<dbReference type="Proteomes" id="UP001157502">
    <property type="component" value="Chromosome 37"/>
</dbReference>
<proteinExistence type="predicted"/>
<gene>
    <name evidence="1" type="ORF">DPEC_G00356550</name>
</gene>
<protein>
    <submittedName>
        <fullName evidence="1">Uncharacterized protein</fullName>
    </submittedName>
</protein>
<comment type="caution">
    <text evidence="1">The sequence shown here is derived from an EMBL/GenBank/DDBJ whole genome shotgun (WGS) entry which is preliminary data.</text>
</comment>
<keyword evidence="2" id="KW-1185">Reference proteome</keyword>